<organism evidence="4 5">
    <name type="scientific">Parasphingorhabdus flavimaris</name>
    <dbReference type="NCBI Taxonomy" id="266812"/>
    <lineage>
        <taxon>Bacteria</taxon>
        <taxon>Pseudomonadati</taxon>
        <taxon>Pseudomonadota</taxon>
        <taxon>Alphaproteobacteria</taxon>
        <taxon>Sphingomonadales</taxon>
        <taxon>Sphingomonadaceae</taxon>
        <taxon>Parasphingorhabdus</taxon>
    </lineage>
</organism>
<keyword evidence="2" id="KW-0812">Transmembrane</keyword>
<evidence type="ECO:0000256" key="2">
    <source>
        <dbReference type="SAM" id="Phobius"/>
    </source>
</evidence>
<comment type="caution">
    <text evidence="4">The sequence shown here is derived from an EMBL/GenBank/DDBJ whole genome shotgun (WGS) entry which is preliminary data.</text>
</comment>
<feature type="transmembrane region" description="Helical" evidence="2">
    <location>
        <begin position="41"/>
        <end position="61"/>
    </location>
</feature>
<keyword evidence="2" id="KW-0472">Membrane</keyword>
<proteinExistence type="predicted"/>
<feature type="domain" description="DUF305" evidence="3">
    <location>
        <begin position="93"/>
        <end position="154"/>
    </location>
</feature>
<evidence type="ECO:0000259" key="3">
    <source>
        <dbReference type="Pfam" id="PF03713"/>
    </source>
</evidence>
<feature type="transmembrane region" description="Helical" evidence="2">
    <location>
        <begin position="68"/>
        <end position="85"/>
    </location>
</feature>
<feature type="region of interest" description="Disordered" evidence="1">
    <location>
        <begin position="153"/>
        <end position="174"/>
    </location>
</feature>
<gene>
    <name evidence="4" type="ORF">HUO14_10520</name>
</gene>
<evidence type="ECO:0000313" key="5">
    <source>
        <dbReference type="Proteomes" id="UP000652427"/>
    </source>
</evidence>
<protein>
    <submittedName>
        <fullName evidence="4">DUF305 domain-containing protein</fullName>
    </submittedName>
</protein>
<dbReference type="InterPro" id="IPR012347">
    <property type="entry name" value="Ferritin-like"/>
</dbReference>
<evidence type="ECO:0000256" key="1">
    <source>
        <dbReference type="SAM" id="MobiDB-lite"/>
    </source>
</evidence>
<dbReference type="InterPro" id="IPR005183">
    <property type="entry name" value="DUF305_CopM-like"/>
</dbReference>
<feature type="transmembrane region" description="Helical" evidence="2">
    <location>
        <begin position="7"/>
        <end position="29"/>
    </location>
</feature>
<dbReference type="Proteomes" id="UP000652427">
    <property type="component" value="Unassembled WGS sequence"/>
</dbReference>
<sequence length="174" mass="19739">MGKYTRFIVMILTSTLAMFGLMYLNTYAFDHVYFSETRTWMAIYMGAAMAIIMLLFMLGMYDDKRKNAMILGGAVLIFAGSLFLVRSQDTVSDQAWQKAMIPHHSIAILTSERANIEDKRVRELADGIIRAQRREIKEMEWLINDINQNGKATTDAEASARAVPKFEGELNPAD</sequence>
<name>A0ABX2N3N6_9SPHN</name>
<dbReference type="EMBL" id="JABWMH010000003">
    <property type="protein sequence ID" value="NVD28335.1"/>
    <property type="molecule type" value="Genomic_DNA"/>
</dbReference>
<dbReference type="Gene3D" id="1.20.1260.10">
    <property type="match status" value="1"/>
</dbReference>
<reference evidence="4 5" key="1">
    <citation type="submission" date="2020-06" db="EMBL/GenBank/DDBJ databases">
        <authorList>
            <person name="Kim S.-J."/>
            <person name="Park S.-J."/>
        </authorList>
    </citation>
    <scope>NUCLEOTIDE SEQUENCE [LARGE SCALE GENOMIC DNA]</scope>
    <source>
        <strain evidence="4 5">SW-151</strain>
    </source>
</reference>
<evidence type="ECO:0000313" key="4">
    <source>
        <dbReference type="EMBL" id="NVD28335.1"/>
    </source>
</evidence>
<dbReference type="RefSeq" id="WP_100093785.1">
    <property type="nucleotide sequence ID" value="NZ_JABWMH010000003.1"/>
</dbReference>
<keyword evidence="5" id="KW-1185">Reference proteome</keyword>
<dbReference type="Pfam" id="PF03713">
    <property type="entry name" value="DUF305"/>
    <property type="match status" value="1"/>
</dbReference>
<accession>A0ABX2N3N6</accession>
<keyword evidence="2" id="KW-1133">Transmembrane helix</keyword>